<feature type="transmembrane region" description="Helical" evidence="6">
    <location>
        <begin position="418"/>
        <end position="439"/>
    </location>
</feature>
<dbReference type="AlphaFoldDB" id="A0A858QA09"/>
<comment type="subcellular location">
    <subcellularLocation>
        <location evidence="1">Cell membrane</location>
        <topology evidence="1">Multi-pass membrane protein</topology>
    </subcellularLocation>
</comment>
<evidence type="ECO:0000256" key="4">
    <source>
        <dbReference type="ARBA" id="ARBA00022989"/>
    </source>
</evidence>
<dbReference type="PANTHER" id="PTHR30250:SF11">
    <property type="entry name" value="O-ANTIGEN TRANSPORTER-RELATED"/>
    <property type="match status" value="1"/>
</dbReference>
<reference evidence="8" key="1">
    <citation type="submission" date="2019-12" db="EMBL/GenBank/DDBJ databases">
        <authorList>
            <person name="Awala S.I."/>
            <person name="Rhee S.K."/>
        </authorList>
    </citation>
    <scope>NUCLEOTIDE SEQUENCE [LARGE SCALE GENOMIC DNA]</scope>
    <source>
        <strain evidence="8">IM1</strain>
    </source>
</reference>
<feature type="transmembrane region" description="Helical" evidence="6">
    <location>
        <begin position="205"/>
        <end position="223"/>
    </location>
</feature>
<dbReference type="InterPro" id="IPR002797">
    <property type="entry name" value="Polysacc_synth"/>
</dbReference>
<feature type="transmembrane region" description="Helical" evidence="6">
    <location>
        <begin position="396"/>
        <end position="412"/>
    </location>
</feature>
<name>A0A858QA09_9GAMM</name>
<evidence type="ECO:0000256" key="1">
    <source>
        <dbReference type="ARBA" id="ARBA00004651"/>
    </source>
</evidence>
<evidence type="ECO:0000256" key="2">
    <source>
        <dbReference type="ARBA" id="ARBA00022475"/>
    </source>
</evidence>
<keyword evidence="2" id="KW-1003">Cell membrane</keyword>
<evidence type="ECO:0000313" key="7">
    <source>
        <dbReference type="EMBL" id="QJD30663.1"/>
    </source>
</evidence>
<accession>A0A858QA09</accession>
<keyword evidence="5 6" id="KW-0472">Membrane</keyword>
<feature type="transmembrane region" description="Helical" evidence="6">
    <location>
        <begin position="64"/>
        <end position="84"/>
    </location>
</feature>
<feature type="transmembrane region" description="Helical" evidence="6">
    <location>
        <begin position="289"/>
        <end position="311"/>
    </location>
</feature>
<feature type="transmembrane region" description="Helical" evidence="6">
    <location>
        <begin position="37"/>
        <end position="58"/>
    </location>
</feature>
<keyword evidence="3 6" id="KW-0812">Transmembrane</keyword>
<gene>
    <name evidence="7" type="ORF">GNH96_12210</name>
</gene>
<keyword evidence="4 6" id="KW-1133">Transmembrane helix</keyword>
<dbReference type="GO" id="GO:0005886">
    <property type="term" value="C:plasma membrane"/>
    <property type="evidence" value="ECO:0007669"/>
    <property type="project" value="UniProtKB-SubCell"/>
</dbReference>
<dbReference type="CDD" id="cd13128">
    <property type="entry name" value="MATE_Wzx_like"/>
    <property type="match status" value="1"/>
</dbReference>
<evidence type="ECO:0000256" key="6">
    <source>
        <dbReference type="SAM" id="Phobius"/>
    </source>
</evidence>
<dbReference type="KEGG" id="metu:GNH96_12210"/>
<feature type="transmembrane region" description="Helical" evidence="6">
    <location>
        <begin position="174"/>
        <end position="193"/>
    </location>
</feature>
<dbReference type="PANTHER" id="PTHR30250">
    <property type="entry name" value="PST FAMILY PREDICTED COLANIC ACID TRANSPORTER"/>
    <property type="match status" value="1"/>
</dbReference>
<proteinExistence type="predicted"/>
<feature type="transmembrane region" description="Helical" evidence="6">
    <location>
        <begin position="364"/>
        <end position="384"/>
    </location>
</feature>
<feature type="transmembrane region" description="Helical" evidence="6">
    <location>
        <begin position="323"/>
        <end position="344"/>
    </location>
</feature>
<evidence type="ECO:0000256" key="3">
    <source>
        <dbReference type="ARBA" id="ARBA00022692"/>
    </source>
</evidence>
<feature type="transmembrane region" description="Helical" evidence="6">
    <location>
        <begin position="114"/>
        <end position="133"/>
    </location>
</feature>
<keyword evidence="8" id="KW-1185">Reference proteome</keyword>
<organism evidence="7 8">
    <name type="scientific">Methylococcus geothermalis</name>
    <dbReference type="NCBI Taxonomy" id="2681310"/>
    <lineage>
        <taxon>Bacteria</taxon>
        <taxon>Pseudomonadati</taxon>
        <taxon>Pseudomonadota</taxon>
        <taxon>Gammaproteobacteria</taxon>
        <taxon>Methylococcales</taxon>
        <taxon>Methylococcaceae</taxon>
        <taxon>Methylococcus</taxon>
    </lineage>
</organism>
<sequence length="452" mass="48273">MFAGNLKATNRARARTATLHSGSLHLREVLRGASISFLLRCIGTLLGFTVSVAIARLLGAEGSGIYYLALSASTIAATLGQFGFENTVVRFVAARAEVEKWGDVSFVYRTAVKVVALASLLAALLLLVGAPWFAEHLFGKPDIERSLICASFAVVPFALTSIQSQALRGLKEMVAFQSLQSVMVPLGTLLLLYPAIRRSQAEGAIAAYVTATFVTAILAGLAWRRAFRIRAPRSLTIHSALHPRILFQSSGPLFGVTLTALVMQHAPTLFLGIWGSVDDIGVFNVANRVANLLLFPLFAMISTLAPKFAVLHQSGKTQELAHLVRHSSMILGIFAVCASTALYLGAEEVMKLFGQDFTGGIWPLRILLCGVLVNVATGAVGELLIMTGHERWTRNLHVCGAALIVALCLALLPRFGAIGAAFSVGAGYAALNLAMVAVVRIRLGFWPLGVRP</sequence>
<feature type="transmembrane region" description="Helical" evidence="6">
    <location>
        <begin position="253"/>
        <end position="277"/>
    </location>
</feature>
<evidence type="ECO:0000256" key="5">
    <source>
        <dbReference type="ARBA" id="ARBA00023136"/>
    </source>
</evidence>
<evidence type="ECO:0000313" key="8">
    <source>
        <dbReference type="Proteomes" id="UP000503004"/>
    </source>
</evidence>
<protein>
    <submittedName>
        <fullName evidence="7">Oligosaccharide flippase family protein</fullName>
    </submittedName>
</protein>
<dbReference type="InterPro" id="IPR050833">
    <property type="entry name" value="Poly_Biosynth_Transport"/>
</dbReference>
<dbReference type="Proteomes" id="UP000503004">
    <property type="component" value="Chromosome"/>
</dbReference>
<feature type="transmembrane region" description="Helical" evidence="6">
    <location>
        <begin position="145"/>
        <end position="162"/>
    </location>
</feature>
<dbReference type="Pfam" id="PF01943">
    <property type="entry name" value="Polysacc_synt"/>
    <property type="match status" value="1"/>
</dbReference>
<dbReference type="EMBL" id="CP046565">
    <property type="protein sequence ID" value="QJD30663.1"/>
    <property type="molecule type" value="Genomic_DNA"/>
</dbReference>